<dbReference type="InterPro" id="IPR017907">
    <property type="entry name" value="Znf_RING_CS"/>
</dbReference>
<dbReference type="InterPro" id="IPR013083">
    <property type="entry name" value="Znf_RING/FYVE/PHD"/>
</dbReference>
<dbReference type="VEuPathDB" id="FungiDB:DD237_007498"/>
<evidence type="ECO:0000313" key="12">
    <source>
        <dbReference type="EMBL" id="RMX68329.1"/>
    </source>
</evidence>
<evidence type="ECO:0000256" key="6">
    <source>
        <dbReference type="ARBA" id="ARBA00022989"/>
    </source>
</evidence>
<accession>A0A3M6VNM6</accession>
<organism evidence="12 13">
    <name type="scientific">Peronospora effusa</name>
    <dbReference type="NCBI Taxonomy" id="542832"/>
    <lineage>
        <taxon>Eukaryota</taxon>
        <taxon>Sar</taxon>
        <taxon>Stramenopiles</taxon>
        <taxon>Oomycota</taxon>
        <taxon>Peronosporomycetes</taxon>
        <taxon>Peronosporales</taxon>
        <taxon>Peronosporaceae</taxon>
        <taxon>Peronospora</taxon>
    </lineage>
</organism>
<keyword evidence="7 10" id="KW-0472">Membrane</keyword>
<dbReference type="PROSITE" id="PS50089">
    <property type="entry name" value="ZF_RING_2"/>
    <property type="match status" value="2"/>
</dbReference>
<dbReference type="VEuPathDB" id="FungiDB:DD237_004390"/>
<feature type="transmembrane region" description="Helical" evidence="10">
    <location>
        <begin position="224"/>
        <end position="243"/>
    </location>
</feature>
<protein>
    <recommendedName>
        <fullName evidence="11">RING-type domain-containing protein</fullName>
    </recommendedName>
</protein>
<feature type="region of interest" description="Disordered" evidence="9">
    <location>
        <begin position="904"/>
        <end position="923"/>
    </location>
</feature>
<evidence type="ECO:0000256" key="9">
    <source>
        <dbReference type="SAM" id="MobiDB-lite"/>
    </source>
</evidence>
<evidence type="ECO:0000256" key="4">
    <source>
        <dbReference type="ARBA" id="ARBA00022771"/>
    </source>
</evidence>
<evidence type="ECO:0000313" key="13">
    <source>
        <dbReference type="Proteomes" id="UP000282087"/>
    </source>
</evidence>
<evidence type="ECO:0000256" key="5">
    <source>
        <dbReference type="ARBA" id="ARBA00022833"/>
    </source>
</evidence>
<reference evidence="12 13" key="1">
    <citation type="submission" date="2018-06" db="EMBL/GenBank/DDBJ databases">
        <title>Comparative genomics of downy mildews reveals potential adaptations to biotrophy.</title>
        <authorList>
            <person name="Fletcher K."/>
            <person name="Klosterman S.J."/>
            <person name="Derevnina L."/>
            <person name="Martin F."/>
            <person name="Koike S."/>
            <person name="Reyes Chin-Wo S."/>
            <person name="Mou B."/>
            <person name="Michelmore R."/>
        </authorList>
    </citation>
    <scope>NUCLEOTIDE SEQUENCE [LARGE SCALE GENOMIC DNA]</scope>
    <source>
        <strain evidence="12 13">R14</strain>
    </source>
</reference>
<dbReference type="GO" id="GO:0016020">
    <property type="term" value="C:membrane"/>
    <property type="evidence" value="ECO:0007669"/>
    <property type="project" value="UniProtKB-SubCell"/>
</dbReference>
<dbReference type="VEuPathDB" id="FungiDB:DD237_004377"/>
<evidence type="ECO:0000256" key="1">
    <source>
        <dbReference type="ARBA" id="ARBA00004141"/>
    </source>
</evidence>
<dbReference type="STRING" id="542832.A0A3M6VNM6"/>
<feature type="compositionally biased region" description="Polar residues" evidence="9">
    <location>
        <begin position="911"/>
        <end position="920"/>
    </location>
</feature>
<feature type="transmembrane region" description="Helical" evidence="10">
    <location>
        <begin position="332"/>
        <end position="351"/>
    </location>
</feature>
<gene>
    <name evidence="12" type="ORF">DD238_004459</name>
</gene>
<dbReference type="Gene3D" id="2.120.10.80">
    <property type="entry name" value="Kelch-type beta propeller"/>
    <property type="match status" value="2"/>
</dbReference>
<dbReference type="PROSITE" id="PS00518">
    <property type="entry name" value="ZF_RING_1"/>
    <property type="match status" value="2"/>
</dbReference>
<evidence type="ECO:0000256" key="2">
    <source>
        <dbReference type="ARBA" id="ARBA00022692"/>
    </source>
</evidence>
<dbReference type="GO" id="GO:0005254">
    <property type="term" value="F:chloride channel activity"/>
    <property type="evidence" value="ECO:0007669"/>
    <property type="project" value="TreeGrafter"/>
</dbReference>
<dbReference type="InterPro" id="IPR015915">
    <property type="entry name" value="Kelch-typ_b-propeller"/>
</dbReference>
<feature type="transmembrane region" description="Helical" evidence="10">
    <location>
        <begin position="181"/>
        <end position="204"/>
    </location>
</feature>
<keyword evidence="5" id="KW-0862">Zinc</keyword>
<evidence type="ECO:0000256" key="7">
    <source>
        <dbReference type="ARBA" id="ARBA00023136"/>
    </source>
</evidence>
<feature type="transmembrane region" description="Helical" evidence="10">
    <location>
        <begin position="60"/>
        <end position="82"/>
    </location>
</feature>
<dbReference type="VEuPathDB" id="FungiDB:DD237_007951"/>
<dbReference type="Pfam" id="PF24681">
    <property type="entry name" value="Kelch_KLHDC2_KLHL20_DRC7"/>
    <property type="match status" value="1"/>
</dbReference>
<dbReference type="InterPro" id="IPR001841">
    <property type="entry name" value="Znf_RING"/>
</dbReference>
<evidence type="ECO:0000256" key="3">
    <source>
        <dbReference type="ARBA" id="ARBA00022723"/>
    </source>
</evidence>
<dbReference type="PANTHER" id="PTHR12308">
    <property type="entry name" value="ANOCTAMIN"/>
    <property type="match status" value="1"/>
</dbReference>
<comment type="subcellular location">
    <subcellularLocation>
        <location evidence="1">Membrane</location>
        <topology evidence="1">Multi-pass membrane protein</topology>
    </subcellularLocation>
</comment>
<dbReference type="Gene3D" id="3.30.40.10">
    <property type="entry name" value="Zinc/RING finger domain, C3HC4 (zinc finger)"/>
    <property type="match status" value="2"/>
</dbReference>
<dbReference type="GO" id="GO:0008270">
    <property type="term" value="F:zinc ion binding"/>
    <property type="evidence" value="ECO:0007669"/>
    <property type="project" value="UniProtKB-KW"/>
</dbReference>
<sequence>MVWNASPMSQSFDRICHYFGVKVALYFLYLGHYTKWLLYPTLVGSVTGIVRYSVPQDDYNTVFAYISPPFGAFMTIWMTIYLENWKRLNSRETLRWGTAHFSETVNLRPQFYGERIPSPINGKSTRYFPPREKLKRVAYSWVVISFLILIVFVIVSSIFMLTYDLTKGDDSDKLVLDDYKYGSIVSSLANVVQITIMTKIYNYVSIMLVDQENHRTDMEYENSLIVKTVIFQFVNNYAGLFYVAFLKEGFEGCDVSCMHELEYMLAIVFCSRLFVGNITEVAIPRLFVYLSKYQVLSHLDGYKQSDAERELFMAQYDWHGTFDDYTEMALQFGFTTMFVVAFPLAPLLSYVNNYFEIRLDAYRLLFESRRPRPRNVRNMGYWHLVLQAFAAISVCTNGAVVIFTGDFFNYLETSTRVWMFSIFVGGMFMFKYSLEVCIDDVPEDVTVQKYRQEFLISKCLYHVPDDDVNCPIGDDNDDQEDMIIIDDEDSSKTTTLSTLGDNSNLTNEKLDLNKAGRAREEDVVRHWGDDNEEETAEVNENDDFFGRIEDESWDGLVETTYNFHLQLAPSISCPVCFHVTQFPARQNCGHVLCFSCIQHSFSFLDECSLCQAQVVSRASKLEVVPEAETMESSSAKAGQDLHLPRLMSKTTTLSTLGDNSNLTNEKLDFNKAGRAREEDVVRHWGDDNEEETAEVNENDDFFGRIEDESWDGLVETTYSFHLQLAPSISCPICFHVTQFPARQNCGHVLCFSCIQHSFSFLDECSLCQAQVISRASKLEVVPEAETMESSSAKAGQDLHLPISSSTMYSIPYQGAIVKLDLTHSNNTNYINTIVTAVSTGYDMSRVDDDVLSSFSHVPIGLDNLSDLDDVVNLDDLVSSDSERPSPPVAAITSLSQSIIAGPARHPRTSLRKMSTCSSRPASAHRETVMVNKMAPTVARMTSSQVGKRKARTRTVKRKELVIVRMKWVTVRSEGLPPDPRYDCGLAIHGNVVIVVGGIVGKLRLNDLHTLDLAAKPSPRWAQPPISGTPPPSGHLLQIFVFGDDLYAIGGTIDGKFLTELHQLNVQEWKWDKLEVAGNPPSMRYWYSLAVLQGMAILYGGYGHPQRLSDTFALRFVLTISFYLTDTRIPTWVELRPRGDIPGPSSTHSVCVIKDRMYIFGGYDGKYRRGQVFAFEIEDATKEGIDCVWRKVETQGDGPASRYTHSGVSVGSRIIVYGGNTGCLKGDAYVLDLGTVEAMPTWKLVKCDPPLTPRAWHRAVAWNGAMYVFGGNTTNGHDNNVIRMSQPLPEQIHVLVVSSGIYIRVTERTHDTVSVNELRHYQNRGELIQRNCTSYCQQIITKIEELYTLPESVLPFICVEGSSGMGKSQLAFALGGSRPWFYWPTTTIGDESQRLYKNFSLISNAFDAVTNMDEPKQRFEKAILNTVQGIYETESLWTFGFILALLKYCSKEQNQHGKMMRFQEETSLHVEKCLLSTVVAFREKMKAENKVLPFFVLDEMTPNMNIDGGGKNLAAFQRNVFRVCGLVVIVMGTDAKITNLVGQAGGSYTLNHSWMTIISRFPPYQAIPFADKGKEKAWNRLQAFYPVLKSIVVNSRGRFARYFVDSAAQYAVKNFANGIELCDLLDVALDHVSLETQKGKHFMGKPEGMDAQLMAISYTNVASDDTSPPPSKKRKTALKVGTYCMHLHFANLVDDQATEVKVMDGQLKLNGELWKPFCCFPDIDEDVLLYLAIMGGKTYSGYYDREKCMGYSTLRIFSEYLQGRGRTTNENTNAISNDYKTFENMVAHMIFCASRRNGVQGIPFDEFFAGLLSECQDEIRPVAMTIGDTEETIVASNLLDTYADLATLSRSKIPFLAPPNAEWPSYILDTRAKGCNFGHLVRTSNAKRCDILVHIDDVSKPLFLCECKFWNESVGSAAMKTIIGGLETIWKEKWVVALVFCVKLATFEKKWERDEIGCVKVNCRSGRVNWVFQPEEEKRKKLVIVMETGPLTVGCVANLD</sequence>
<dbReference type="VEuPathDB" id="FungiDB:DD237_004389"/>
<evidence type="ECO:0000259" key="11">
    <source>
        <dbReference type="PROSITE" id="PS50089"/>
    </source>
</evidence>
<evidence type="ECO:0000256" key="8">
    <source>
        <dbReference type="PROSITE-ProRule" id="PRU00175"/>
    </source>
</evidence>
<dbReference type="PANTHER" id="PTHR12308:SF73">
    <property type="entry name" value="ANOCTAMIN"/>
    <property type="match status" value="1"/>
</dbReference>
<keyword evidence="2 10" id="KW-0812">Transmembrane</keyword>
<dbReference type="SUPFAM" id="SSF117281">
    <property type="entry name" value="Kelch motif"/>
    <property type="match status" value="2"/>
</dbReference>
<feature type="domain" description="RING-type" evidence="11">
    <location>
        <begin position="573"/>
        <end position="611"/>
    </location>
</feature>
<proteinExistence type="predicted"/>
<dbReference type="InterPro" id="IPR049452">
    <property type="entry name" value="Anoctamin_TM"/>
</dbReference>
<keyword evidence="4 8" id="KW-0863">Zinc-finger</keyword>
<keyword evidence="3" id="KW-0479">Metal-binding</keyword>
<dbReference type="InterPro" id="IPR007632">
    <property type="entry name" value="Anoctamin"/>
</dbReference>
<dbReference type="Proteomes" id="UP000282087">
    <property type="component" value="Unassembled WGS sequence"/>
</dbReference>
<feature type="domain" description="RING-type" evidence="11">
    <location>
        <begin position="730"/>
        <end position="768"/>
    </location>
</feature>
<feature type="transmembrane region" description="Helical" evidence="10">
    <location>
        <begin position="381"/>
        <end position="405"/>
    </location>
</feature>
<keyword evidence="6 10" id="KW-1133">Transmembrane helix</keyword>
<dbReference type="SUPFAM" id="SSF57850">
    <property type="entry name" value="RING/U-box"/>
    <property type="match status" value="2"/>
</dbReference>
<name>A0A3M6VNM6_9STRA</name>
<feature type="transmembrane region" description="Helical" evidence="10">
    <location>
        <begin position="138"/>
        <end position="161"/>
    </location>
</feature>
<dbReference type="EMBL" id="QLLG01000077">
    <property type="protein sequence ID" value="RMX68329.1"/>
    <property type="molecule type" value="Genomic_DNA"/>
</dbReference>
<keyword evidence="13" id="KW-1185">Reference proteome</keyword>
<dbReference type="SMART" id="SM00184">
    <property type="entry name" value="RING"/>
    <property type="match status" value="2"/>
</dbReference>
<evidence type="ECO:0000256" key="10">
    <source>
        <dbReference type="SAM" id="Phobius"/>
    </source>
</evidence>
<comment type="caution">
    <text evidence="12">The sequence shown here is derived from an EMBL/GenBank/DDBJ whole genome shotgun (WGS) entry which is preliminary data.</text>
</comment>
<dbReference type="Pfam" id="PF04547">
    <property type="entry name" value="Anoctamin"/>
    <property type="match status" value="1"/>
</dbReference>